<gene>
    <name evidence="12" type="ORF">SEVIR_5G129700v2</name>
</gene>
<dbReference type="EMBL" id="CM016556">
    <property type="protein sequence ID" value="TKW13867.1"/>
    <property type="molecule type" value="Genomic_DNA"/>
</dbReference>
<evidence type="ECO:0000256" key="6">
    <source>
        <dbReference type="ARBA" id="ARBA00022801"/>
    </source>
</evidence>
<dbReference type="PANTHER" id="PTHR31403:SF39">
    <property type="entry name" value="PHOSPHOLIPASE A1-IGAMMA1 CHLOROPLASTIC"/>
    <property type="match status" value="1"/>
</dbReference>
<keyword evidence="13" id="KW-1185">Reference proteome</keyword>
<proteinExistence type="inferred from homology"/>
<accession>A0A4U6US70</accession>
<evidence type="ECO:0000256" key="7">
    <source>
        <dbReference type="ARBA" id="ARBA00022946"/>
    </source>
</evidence>
<dbReference type="SUPFAM" id="SSF53474">
    <property type="entry name" value="alpha/beta-Hydrolases"/>
    <property type="match status" value="1"/>
</dbReference>
<keyword evidence="8" id="KW-0442">Lipid degradation</keyword>
<dbReference type="GO" id="GO:0016042">
    <property type="term" value="P:lipid catabolic process"/>
    <property type="evidence" value="ECO:0007669"/>
    <property type="project" value="UniProtKB-KW"/>
</dbReference>
<evidence type="ECO:0000256" key="5">
    <source>
        <dbReference type="ARBA" id="ARBA00022640"/>
    </source>
</evidence>
<dbReference type="Proteomes" id="UP000298652">
    <property type="component" value="Chromosome 5"/>
</dbReference>
<evidence type="ECO:0000256" key="8">
    <source>
        <dbReference type="ARBA" id="ARBA00022963"/>
    </source>
</evidence>
<dbReference type="FunFam" id="3.40.50.1820:FF:000065">
    <property type="entry name" value="Phospholipase A1-II 3"/>
    <property type="match status" value="1"/>
</dbReference>
<dbReference type="GO" id="GO:0008970">
    <property type="term" value="F:phospholipase A1 activity"/>
    <property type="evidence" value="ECO:0007669"/>
    <property type="project" value="UniProtKB-ARBA"/>
</dbReference>
<name>A0A4U6US70_SETVI</name>
<organism evidence="12 13">
    <name type="scientific">Setaria viridis</name>
    <name type="common">Green bristlegrass</name>
    <name type="synonym">Setaria italica subsp. viridis</name>
    <dbReference type="NCBI Taxonomy" id="4556"/>
    <lineage>
        <taxon>Eukaryota</taxon>
        <taxon>Viridiplantae</taxon>
        <taxon>Streptophyta</taxon>
        <taxon>Embryophyta</taxon>
        <taxon>Tracheophyta</taxon>
        <taxon>Spermatophyta</taxon>
        <taxon>Magnoliopsida</taxon>
        <taxon>Liliopsida</taxon>
        <taxon>Poales</taxon>
        <taxon>Poaceae</taxon>
        <taxon>PACMAD clade</taxon>
        <taxon>Panicoideae</taxon>
        <taxon>Panicodae</taxon>
        <taxon>Paniceae</taxon>
        <taxon>Cenchrinae</taxon>
        <taxon>Setaria</taxon>
    </lineage>
</organism>
<evidence type="ECO:0000256" key="4">
    <source>
        <dbReference type="ARBA" id="ARBA00022528"/>
    </source>
</evidence>
<evidence type="ECO:0000313" key="12">
    <source>
        <dbReference type="EMBL" id="TKW13867.1"/>
    </source>
</evidence>
<dbReference type="Pfam" id="PF01764">
    <property type="entry name" value="Lipase_3"/>
    <property type="match status" value="1"/>
</dbReference>
<sequence length="571" mass="63091">MAASFSSCPSLPISHRRPTLIVFQQQQPLTGGRSLPNAAQRHRCSCQVASVATTDRWAPAVTGDIDRGSQSQLAETSGRSDDGQLAARWREIHGSSNWEGLLDPIDPVLRAELIRYGEFAQATYDSFDYERFSPYSGSCRYPAKTFFEDVGLVGAGYEVSRYLYATCNELKLPNFGNPKHKSADDDKLWSESGTFIGYVAVSTDEETARIGRRDIAVVWRGTTTRLEWVADLTTNQRPLCEMGIPCPDPNVKVEMGFAELYTGKDVDCRFCRYSAREQALAEVRKLVELYHGRGEEVSVTITGHSLGSALAMLNAFDVAETGANATPSGGAAPVCVFSFAGPRVGNLGFRERFERELGVRALRVVNVHDWVPKVPGAIFNEAAFPEAVLRAVDGLGVAGVYTHLGVALELDHRASPFLKDTIDITCYHNLEAHLHLLDGFRGRGEGFELSGRDPALVNKSTDFLRDEHKVPPVWYQAENKGLVKTEDGRWVLRPRHRDIAEHPEDTDHYLQRLGLTTSSLIMCGLSTPLIPKFLPRPLGLATSPLFRGGPIADNHVVRRLPHAHTTLRKIP</sequence>
<dbReference type="PANTHER" id="PTHR31403">
    <property type="entry name" value="PHOSPHOLIPASE A1-IBETA2, CHLOROPLASTIC"/>
    <property type="match status" value="1"/>
</dbReference>
<keyword evidence="6" id="KW-0378">Hydrolase</keyword>
<feature type="region of interest" description="Disordered" evidence="10">
    <location>
        <begin position="62"/>
        <end position="82"/>
    </location>
</feature>
<dbReference type="OMA" id="VTYVEWI"/>
<dbReference type="Gene3D" id="3.40.50.1820">
    <property type="entry name" value="alpha/beta hydrolase"/>
    <property type="match status" value="1"/>
</dbReference>
<dbReference type="AlphaFoldDB" id="A0A4U6US70"/>
<comment type="similarity">
    <text evidence="3">Belongs to the AB hydrolase superfamily. Lipase family.</text>
</comment>
<dbReference type="GO" id="GO:0009507">
    <property type="term" value="C:chloroplast"/>
    <property type="evidence" value="ECO:0007669"/>
    <property type="project" value="UniProtKB-SubCell"/>
</dbReference>
<evidence type="ECO:0000259" key="11">
    <source>
        <dbReference type="Pfam" id="PF01764"/>
    </source>
</evidence>
<feature type="domain" description="Fungal lipase-type" evidence="11">
    <location>
        <begin position="217"/>
        <end position="377"/>
    </location>
</feature>
<reference evidence="12" key="1">
    <citation type="submission" date="2019-03" db="EMBL/GenBank/DDBJ databases">
        <title>WGS assembly of Setaria viridis.</title>
        <authorList>
            <person name="Huang P."/>
            <person name="Jenkins J."/>
            <person name="Grimwood J."/>
            <person name="Barry K."/>
            <person name="Healey A."/>
            <person name="Mamidi S."/>
            <person name="Sreedasyam A."/>
            <person name="Shu S."/>
            <person name="Feldman M."/>
            <person name="Wu J."/>
            <person name="Yu Y."/>
            <person name="Chen C."/>
            <person name="Johnson J."/>
            <person name="Rokhsar D."/>
            <person name="Baxter I."/>
            <person name="Schmutz J."/>
            <person name="Brutnell T."/>
            <person name="Kellogg E."/>
        </authorList>
    </citation>
    <scope>NUCLEOTIDE SEQUENCE [LARGE SCALE GENOMIC DNA]</scope>
</reference>
<comment type="function">
    <text evidence="1">Acylhydrolase that catalyzes the hydrolysis of phospholipids at the sn-1 position.</text>
</comment>
<evidence type="ECO:0000256" key="10">
    <source>
        <dbReference type="SAM" id="MobiDB-lite"/>
    </source>
</evidence>
<evidence type="ECO:0000256" key="1">
    <source>
        <dbReference type="ARBA" id="ARBA00003523"/>
    </source>
</evidence>
<dbReference type="Gramene" id="TKW13867">
    <property type="protein sequence ID" value="TKW13867"/>
    <property type="gene ID" value="SEVIR_5G129700v2"/>
</dbReference>
<protein>
    <recommendedName>
        <fullName evidence="11">Fungal lipase-type domain-containing protein</fullName>
    </recommendedName>
</protein>
<comment type="subcellular location">
    <subcellularLocation>
        <location evidence="2">Plastid</location>
        <location evidence="2">Chloroplast</location>
    </subcellularLocation>
</comment>
<feature type="compositionally biased region" description="Polar residues" evidence="10">
    <location>
        <begin position="68"/>
        <end position="77"/>
    </location>
</feature>
<dbReference type="InterPro" id="IPR029058">
    <property type="entry name" value="AB_hydrolase_fold"/>
</dbReference>
<keyword evidence="9" id="KW-0443">Lipid metabolism</keyword>
<evidence type="ECO:0000256" key="9">
    <source>
        <dbReference type="ARBA" id="ARBA00023098"/>
    </source>
</evidence>
<dbReference type="CDD" id="cd00519">
    <property type="entry name" value="Lipase_3"/>
    <property type="match status" value="1"/>
</dbReference>
<keyword evidence="7" id="KW-0809">Transit peptide</keyword>
<evidence type="ECO:0000313" key="13">
    <source>
        <dbReference type="Proteomes" id="UP000298652"/>
    </source>
</evidence>
<keyword evidence="4" id="KW-0150">Chloroplast</keyword>
<keyword evidence="5" id="KW-0934">Plastid</keyword>
<dbReference type="InterPro" id="IPR002921">
    <property type="entry name" value="Fungal_lipase-type"/>
</dbReference>
<evidence type="ECO:0000256" key="3">
    <source>
        <dbReference type="ARBA" id="ARBA00010701"/>
    </source>
</evidence>
<evidence type="ECO:0000256" key="2">
    <source>
        <dbReference type="ARBA" id="ARBA00004229"/>
    </source>
</evidence>